<name>X1S5U2_9ZZZZ</name>
<proteinExistence type="predicted"/>
<evidence type="ECO:0000313" key="1">
    <source>
        <dbReference type="EMBL" id="GAI74456.1"/>
    </source>
</evidence>
<feature type="non-terminal residue" evidence="1">
    <location>
        <position position="31"/>
    </location>
</feature>
<organism evidence="1">
    <name type="scientific">marine sediment metagenome</name>
    <dbReference type="NCBI Taxonomy" id="412755"/>
    <lineage>
        <taxon>unclassified sequences</taxon>
        <taxon>metagenomes</taxon>
        <taxon>ecological metagenomes</taxon>
    </lineage>
</organism>
<gene>
    <name evidence="1" type="ORF">S12H4_18170</name>
</gene>
<sequence length="31" mass="3241">MHVILLAGIVARLVGYEPSLIQLALGVPIIA</sequence>
<accession>X1S5U2</accession>
<dbReference type="EMBL" id="BARW01008953">
    <property type="protein sequence ID" value="GAI74456.1"/>
    <property type="molecule type" value="Genomic_DNA"/>
</dbReference>
<comment type="caution">
    <text evidence="1">The sequence shown here is derived from an EMBL/GenBank/DDBJ whole genome shotgun (WGS) entry which is preliminary data.</text>
</comment>
<dbReference type="AlphaFoldDB" id="X1S5U2"/>
<reference evidence="1" key="1">
    <citation type="journal article" date="2014" name="Front. Microbiol.">
        <title>High frequency of phylogenetically diverse reductive dehalogenase-homologous genes in deep subseafloor sedimentary metagenomes.</title>
        <authorList>
            <person name="Kawai M."/>
            <person name="Futagami T."/>
            <person name="Toyoda A."/>
            <person name="Takaki Y."/>
            <person name="Nishi S."/>
            <person name="Hori S."/>
            <person name="Arai W."/>
            <person name="Tsubouchi T."/>
            <person name="Morono Y."/>
            <person name="Uchiyama I."/>
            <person name="Ito T."/>
            <person name="Fujiyama A."/>
            <person name="Inagaki F."/>
            <person name="Takami H."/>
        </authorList>
    </citation>
    <scope>NUCLEOTIDE SEQUENCE</scope>
    <source>
        <strain evidence="1">Expedition CK06-06</strain>
    </source>
</reference>
<protein>
    <submittedName>
        <fullName evidence="1">Uncharacterized protein</fullName>
    </submittedName>
</protein>